<proteinExistence type="predicted"/>
<dbReference type="KEGG" id="psyo:PB01_04305"/>
<dbReference type="InterPro" id="IPR043717">
    <property type="entry name" value="DUF5658"/>
</dbReference>
<sequence>MHTKLVFNSNKTLFKAATFLLVLAILDTFFTDYGIRNDHITEANPLMHFVYETSIPSFYALKICLPLLLLFLLTKLKPNKYIPILLAFAIILYTFVLFQHLFWVTLLT</sequence>
<evidence type="ECO:0000313" key="3">
    <source>
        <dbReference type="EMBL" id="QFF98101.1"/>
    </source>
</evidence>
<organism evidence="3 4">
    <name type="scientific">Psychrobacillus glaciei</name>
    <dbReference type="NCBI Taxonomy" id="2283160"/>
    <lineage>
        <taxon>Bacteria</taxon>
        <taxon>Bacillati</taxon>
        <taxon>Bacillota</taxon>
        <taxon>Bacilli</taxon>
        <taxon>Bacillales</taxon>
        <taxon>Bacillaceae</taxon>
        <taxon>Psychrobacillus</taxon>
    </lineage>
</organism>
<keyword evidence="4" id="KW-1185">Reference proteome</keyword>
<dbReference type="RefSeq" id="WP_225986164.1">
    <property type="nucleotide sequence ID" value="NZ_CP031223.1"/>
</dbReference>
<evidence type="ECO:0000259" key="2">
    <source>
        <dbReference type="Pfam" id="PF18902"/>
    </source>
</evidence>
<dbReference type="AlphaFoldDB" id="A0A5J6SJN3"/>
<evidence type="ECO:0000313" key="4">
    <source>
        <dbReference type="Proteomes" id="UP000325517"/>
    </source>
</evidence>
<reference evidence="3 4" key="1">
    <citation type="submission" date="2018-07" db="EMBL/GenBank/DDBJ databases">
        <title>Complete genome sequence of Psychrobacillus sp. PB01, isolated from iceberg, and comparative genome analysis of Psychrobacillus strains.</title>
        <authorList>
            <person name="Lee P.C."/>
        </authorList>
    </citation>
    <scope>NUCLEOTIDE SEQUENCE [LARGE SCALE GENOMIC DNA]</scope>
    <source>
        <strain evidence="3 4">PB01</strain>
    </source>
</reference>
<feature type="transmembrane region" description="Helical" evidence="1">
    <location>
        <begin position="12"/>
        <end position="35"/>
    </location>
</feature>
<accession>A0A5J6SJN3</accession>
<keyword evidence="1" id="KW-1133">Transmembrane helix</keyword>
<protein>
    <recommendedName>
        <fullName evidence="2">DUF5658 domain-containing protein</fullName>
    </recommendedName>
</protein>
<dbReference type="Pfam" id="PF18902">
    <property type="entry name" value="DUF5658"/>
    <property type="match status" value="1"/>
</dbReference>
<name>A0A5J6SJN3_9BACI</name>
<keyword evidence="1" id="KW-0812">Transmembrane</keyword>
<keyword evidence="1" id="KW-0472">Membrane</keyword>
<feature type="transmembrane region" description="Helical" evidence="1">
    <location>
        <begin position="55"/>
        <end position="74"/>
    </location>
</feature>
<feature type="transmembrane region" description="Helical" evidence="1">
    <location>
        <begin position="81"/>
        <end position="103"/>
    </location>
</feature>
<dbReference type="EMBL" id="CP031223">
    <property type="protein sequence ID" value="QFF98101.1"/>
    <property type="molecule type" value="Genomic_DNA"/>
</dbReference>
<gene>
    <name evidence="3" type="ORF">PB01_04305</name>
</gene>
<feature type="domain" description="DUF5658" evidence="2">
    <location>
        <begin position="19"/>
        <end position="105"/>
    </location>
</feature>
<evidence type="ECO:0000256" key="1">
    <source>
        <dbReference type="SAM" id="Phobius"/>
    </source>
</evidence>
<dbReference type="Proteomes" id="UP000325517">
    <property type="component" value="Chromosome"/>
</dbReference>